<dbReference type="EMBL" id="JABANN010002249">
    <property type="protein sequence ID" value="KAF4647976.1"/>
    <property type="molecule type" value="Genomic_DNA"/>
</dbReference>
<dbReference type="OrthoDB" id="6159421at2759"/>
<comment type="caution">
    <text evidence="2">The sequence shown here is derived from an EMBL/GenBank/DDBJ whole genome shotgun (WGS) entry which is preliminary data.</text>
</comment>
<accession>A0A7J6KN82</accession>
<name>A0A7J6KN82_PEROL</name>
<feature type="non-terminal residue" evidence="2">
    <location>
        <position position="1"/>
    </location>
</feature>
<evidence type="ECO:0000313" key="2">
    <source>
        <dbReference type="EMBL" id="KAF4647976.1"/>
    </source>
</evidence>
<evidence type="ECO:0000313" key="4">
    <source>
        <dbReference type="Proteomes" id="UP000572268"/>
    </source>
</evidence>
<feature type="non-terminal residue" evidence="2">
    <location>
        <position position="225"/>
    </location>
</feature>
<dbReference type="AlphaFoldDB" id="A0A7J6KN82"/>
<dbReference type="EMBL" id="JABAHT010002261">
    <property type="protein sequence ID" value="KAF4647629.1"/>
    <property type="molecule type" value="Genomic_DNA"/>
</dbReference>
<sequence>VYVRVARLLDRISEDRDYDGSERSRARGLLVRMLSKRTIVCISVVSDILDQLAILTKAFQATDWTLDRAVDLTTVVIGKLESLLRQDSLGDSCENANNILNALQADGFEIIDQPNSQLHRYLSALIGELRRRFSDDCKLIAYLEVFNHPAWVPRIPAVARKFGFDCDALMVESRSIGTHIGLVPHLRDAASCPTTAEEKATYKRKFWLEFCADNYSRNMFPEHLK</sequence>
<protein>
    <submittedName>
        <fullName evidence="2">Uncharacterized protein</fullName>
    </submittedName>
</protein>
<organism evidence="2 4">
    <name type="scientific">Perkinsus olseni</name>
    <name type="common">Perkinsus atlanticus</name>
    <dbReference type="NCBI Taxonomy" id="32597"/>
    <lineage>
        <taxon>Eukaryota</taxon>
        <taxon>Sar</taxon>
        <taxon>Alveolata</taxon>
        <taxon>Perkinsozoa</taxon>
        <taxon>Perkinsea</taxon>
        <taxon>Perkinsida</taxon>
        <taxon>Perkinsidae</taxon>
        <taxon>Perkinsus</taxon>
    </lineage>
</organism>
<evidence type="ECO:0000313" key="1">
    <source>
        <dbReference type="EMBL" id="KAF4647629.1"/>
    </source>
</evidence>
<dbReference type="Proteomes" id="UP000570595">
    <property type="component" value="Unassembled WGS sequence"/>
</dbReference>
<proteinExistence type="predicted"/>
<dbReference type="Proteomes" id="UP000572268">
    <property type="component" value="Unassembled WGS sequence"/>
</dbReference>
<evidence type="ECO:0000313" key="3">
    <source>
        <dbReference type="Proteomes" id="UP000570595"/>
    </source>
</evidence>
<reference evidence="3 4" key="1">
    <citation type="submission" date="2020-04" db="EMBL/GenBank/DDBJ databases">
        <title>Perkinsus olseni comparative genomics.</title>
        <authorList>
            <person name="Bogema D.R."/>
        </authorList>
    </citation>
    <scope>NUCLEOTIDE SEQUENCE [LARGE SCALE GENOMIC DNA]</scope>
    <source>
        <strain evidence="1">ATCC PRA-179</strain>
        <strain evidence="2">ATCC PRA-31</strain>
    </source>
</reference>
<gene>
    <name evidence="2" type="ORF">FOL46_003526</name>
    <name evidence="1" type="ORF">FOZ61_003910</name>
</gene>